<accession>A0A4X1SZ21</accession>
<feature type="region of interest" description="Disordered" evidence="2">
    <location>
        <begin position="45"/>
        <end position="105"/>
    </location>
</feature>
<dbReference type="Ensembl" id="ENSSSCT00070010399.1">
    <property type="protein sequence ID" value="ENSSSCP00070008534.1"/>
    <property type="gene ID" value="ENSSSCG00070005469.1"/>
</dbReference>
<sequence>METFIPSVLTTVNQDRKKERKTEPSLLKYEEGQNYEDNISLRHQPAEEETLNYNTCRTNSVPLKSEKTEDYLQESRTQRDAPEPVPCKKKENSKEKDQTHACPKVRKKRLASYDRTVPKDDDVIRHIIRLREKLGWQTVLPQSNLEYRCFKTATQKILLKKPLKDDGEFVYCLPRKNSKVLYNPYDLQVVSAHRARHCKEFWIVTASFISKVTKTGGVEETELVPSLEWLHERRCYYLLQQFKIFSHFRINKSFVTWKLTVRRIKTEKSRSFLYSHLFWADELFQGCLLYIKGLYEDAISLKKGNEDNPSAICLVKLDKSRTYSLDEFCEEQLQQTTQALKQLEDIRDKAISEIKITILKVAEKKEIKEYFELHLSEDVTHFKLPTYRHLLEVIFRFLILVDHIFLELIRQLMNTAVTQLLELFTNSAIMPFSVEKKNEHLLK</sequence>
<evidence type="ECO:0000256" key="2">
    <source>
        <dbReference type="SAM" id="MobiDB-lite"/>
    </source>
</evidence>
<feature type="region of interest" description="Disordered" evidence="2">
    <location>
        <begin position="1"/>
        <end position="32"/>
    </location>
</feature>
<protein>
    <recommendedName>
        <fullName evidence="5">Dynein axonemal heavy chain 14</fullName>
    </recommendedName>
</protein>
<evidence type="ECO:0000256" key="1">
    <source>
        <dbReference type="SAM" id="Coils"/>
    </source>
</evidence>
<feature type="compositionally biased region" description="Polar residues" evidence="2">
    <location>
        <begin position="51"/>
        <end position="62"/>
    </location>
</feature>
<keyword evidence="1" id="KW-0175">Coiled coil</keyword>
<organism evidence="3 4">
    <name type="scientific">Sus scrofa</name>
    <name type="common">Pig</name>
    <dbReference type="NCBI Taxonomy" id="9823"/>
    <lineage>
        <taxon>Eukaryota</taxon>
        <taxon>Metazoa</taxon>
        <taxon>Chordata</taxon>
        <taxon>Craniata</taxon>
        <taxon>Vertebrata</taxon>
        <taxon>Euteleostomi</taxon>
        <taxon>Mammalia</taxon>
        <taxon>Eutheria</taxon>
        <taxon>Laurasiatheria</taxon>
        <taxon>Artiodactyla</taxon>
        <taxon>Suina</taxon>
        <taxon>Suidae</taxon>
        <taxon>Sus</taxon>
    </lineage>
</organism>
<dbReference type="AlphaFoldDB" id="A0A4X1SZ21"/>
<reference evidence="3" key="2">
    <citation type="submission" date="2025-08" db="UniProtKB">
        <authorList>
            <consortium name="Ensembl"/>
        </authorList>
    </citation>
    <scope>IDENTIFICATION</scope>
</reference>
<evidence type="ECO:0000313" key="3">
    <source>
        <dbReference type="Ensembl" id="ENSSSCP00070008534.1"/>
    </source>
</evidence>
<evidence type="ECO:0000313" key="4">
    <source>
        <dbReference type="Proteomes" id="UP000314985"/>
    </source>
</evidence>
<name>A0A4X1SZ21_PIG</name>
<reference evidence="4" key="1">
    <citation type="submission" date="2017-08" db="EMBL/GenBank/DDBJ databases">
        <title>USMARCv1.0.</title>
        <authorList>
            <person name="Hannum G.I."/>
            <person name="Koren S."/>
            <person name="Schroeder S.G."/>
            <person name="Chin S.C."/>
            <person name="Nonneman D.J."/>
            <person name="Becker S.A."/>
            <person name="Rosen B.D."/>
            <person name="Bickhart D.M."/>
            <person name="Putnam N.H."/>
            <person name="Green R.E."/>
            <person name="Tuggle C.K."/>
            <person name="Liu H."/>
            <person name="Rohrer G.A."/>
            <person name="Warr A."/>
            <person name="Hall R."/>
            <person name="Kim K."/>
            <person name="Hume D.A."/>
            <person name="Talbot R."/>
            <person name="Chow W."/>
            <person name="Howe K."/>
            <person name="Schwartz A.S."/>
            <person name="Watson M."/>
            <person name="Archibald A.L."/>
            <person name="Phillippy A.M."/>
            <person name="Smith T.P.L."/>
        </authorList>
    </citation>
    <scope>NUCLEOTIDE SEQUENCE [LARGE SCALE GENOMIC DNA]</scope>
</reference>
<dbReference type="Proteomes" id="UP000314985">
    <property type="component" value="Unassembled WGS sequence"/>
</dbReference>
<feature type="compositionally biased region" description="Basic and acidic residues" evidence="2">
    <location>
        <begin position="14"/>
        <end position="31"/>
    </location>
</feature>
<feature type="coiled-coil region" evidence="1">
    <location>
        <begin position="326"/>
        <end position="353"/>
    </location>
</feature>
<evidence type="ECO:0008006" key="5">
    <source>
        <dbReference type="Google" id="ProtNLM"/>
    </source>
</evidence>
<proteinExistence type="predicted"/>
<feature type="compositionally biased region" description="Basic and acidic residues" evidence="2">
    <location>
        <begin position="76"/>
        <end position="99"/>
    </location>
</feature>